<dbReference type="Proteomes" id="UP000055048">
    <property type="component" value="Unassembled WGS sequence"/>
</dbReference>
<dbReference type="OrthoDB" id="10303708at2759"/>
<organism evidence="2 3">
    <name type="scientific">Trichinella murrelli</name>
    <dbReference type="NCBI Taxonomy" id="144512"/>
    <lineage>
        <taxon>Eukaryota</taxon>
        <taxon>Metazoa</taxon>
        <taxon>Ecdysozoa</taxon>
        <taxon>Nematoda</taxon>
        <taxon>Enoplea</taxon>
        <taxon>Dorylaimia</taxon>
        <taxon>Trichinellida</taxon>
        <taxon>Trichinellidae</taxon>
        <taxon>Trichinella</taxon>
    </lineage>
</organism>
<dbReference type="AlphaFoldDB" id="A0A0V0THW1"/>
<proteinExistence type="predicted"/>
<evidence type="ECO:0000256" key="1">
    <source>
        <dbReference type="SAM" id="Phobius"/>
    </source>
</evidence>
<name>A0A0V0THW1_9BILA</name>
<sequence length="302" mass="34217">LHRTGKKAIHFENRSTHMRIRTDQHYSSVIILIAYITAFFSTDAKFKFIPIFHLMRRHTASLHASEFPAASASDSFHNILEFGQHIESCQTANLVRKMQIFLDYPQCETFSTLTLSSLGGTTTDHHIPIHSNIIAGRLIKNVDSVHRTTSKLTSVMHFASKLTPELESKVNSVDFDDKLSDTDRQSKVTKLRHFSKAHTFTSDGLPEKTPNKIATFITPSQVSQLNLYESMTSTRVSFSVSFFRLFQKLENKSEGSHVISLDGISAYHVLEGSFALDAFCMITSRTDNRCKKQKYSTPYLQS</sequence>
<evidence type="ECO:0000313" key="2">
    <source>
        <dbReference type="EMBL" id="KRX38605.1"/>
    </source>
</evidence>
<evidence type="ECO:0000313" key="3">
    <source>
        <dbReference type="Proteomes" id="UP000055048"/>
    </source>
</evidence>
<keyword evidence="3" id="KW-1185">Reference proteome</keyword>
<gene>
    <name evidence="2" type="ORF">T05_15279</name>
</gene>
<protein>
    <submittedName>
        <fullName evidence="2">Uncharacterized protein</fullName>
    </submittedName>
</protein>
<keyword evidence="1" id="KW-0472">Membrane</keyword>
<keyword evidence="1" id="KW-1133">Transmembrane helix</keyword>
<feature type="transmembrane region" description="Helical" evidence="1">
    <location>
        <begin position="26"/>
        <end position="46"/>
    </location>
</feature>
<keyword evidence="1" id="KW-0812">Transmembrane</keyword>
<accession>A0A0V0THW1</accession>
<comment type="caution">
    <text evidence="2">The sequence shown here is derived from an EMBL/GenBank/DDBJ whole genome shotgun (WGS) entry which is preliminary data.</text>
</comment>
<reference evidence="2 3" key="1">
    <citation type="submission" date="2015-01" db="EMBL/GenBank/DDBJ databases">
        <title>Evolution of Trichinella species and genotypes.</title>
        <authorList>
            <person name="Korhonen P.K."/>
            <person name="Edoardo P."/>
            <person name="Giuseppe L.R."/>
            <person name="Gasser R.B."/>
        </authorList>
    </citation>
    <scope>NUCLEOTIDE SEQUENCE [LARGE SCALE GENOMIC DNA]</scope>
    <source>
        <strain evidence="2">ISS417</strain>
    </source>
</reference>
<feature type="non-terminal residue" evidence="2">
    <location>
        <position position="1"/>
    </location>
</feature>
<dbReference type="EMBL" id="JYDJ01000261">
    <property type="protein sequence ID" value="KRX38605.1"/>
    <property type="molecule type" value="Genomic_DNA"/>
</dbReference>